<protein>
    <submittedName>
        <fullName evidence="7">C6 zinc finger domain protein</fullName>
    </submittedName>
</protein>
<dbReference type="GO" id="GO:0003677">
    <property type="term" value="F:DNA binding"/>
    <property type="evidence" value="ECO:0007669"/>
    <property type="project" value="UniProtKB-KW"/>
</dbReference>
<keyword evidence="3" id="KW-0804">Transcription</keyword>
<dbReference type="PROSITE" id="PS00463">
    <property type="entry name" value="ZN2_CY6_FUNGAL_1"/>
    <property type="match status" value="1"/>
</dbReference>
<dbReference type="Proteomes" id="UP001201262">
    <property type="component" value="Unassembled WGS sequence"/>
</dbReference>
<evidence type="ECO:0000259" key="6">
    <source>
        <dbReference type="PROSITE" id="PS50048"/>
    </source>
</evidence>
<evidence type="ECO:0000313" key="7">
    <source>
        <dbReference type="EMBL" id="KAH8704061.1"/>
    </source>
</evidence>
<evidence type="ECO:0000256" key="3">
    <source>
        <dbReference type="ARBA" id="ARBA00023163"/>
    </source>
</evidence>
<sequence>MGRSSIHPSQRRFSCELCRKHKSRCQRIQRYDLKCARCTILGAECIRGQQKKVGRPKQTAASAHDASKVPGFKSRSTVKVSRSKTFDQQSQQSQFNSPGRSGESPSFPGIHDQVGWSSTTSPAAAPVLAPSRVTASYDASVPTPTIGMSSFCQGLLSPNTTNASHDDYPLLCFGSAAFDSTAVDALSLVRVVNSVNCTPTTLIVPGQERPVGGIEISDAIAKLSKINLDLHIRMAAIEKNRMIVDLNSLIYRESPLFIENDTVAVFMLKTSQDFVLILTRLLNSRHCLPEPVPPRLQSYQYNYHNSTPASSLPYPSVASQPLLTPLALAITSIFTQLISLCELFLEHLTTRIERLSTNPIAPIPGITFGGSPLAEPCMQGMLFSNGVVHLLETMERVLGISEPGSSKVGLLSARQIEVLWSELDGRVGVTRDHGTMRPAHVKNLLQRIATVLSRLSMSNK</sequence>
<dbReference type="GeneID" id="70249215"/>
<dbReference type="RefSeq" id="XP_046077079.1">
    <property type="nucleotide sequence ID" value="XM_046218928.1"/>
</dbReference>
<dbReference type="AlphaFoldDB" id="A0AAD4Q5B4"/>
<evidence type="ECO:0000256" key="2">
    <source>
        <dbReference type="ARBA" id="ARBA00023125"/>
    </source>
</evidence>
<feature type="region of interest" description="Disordered" evidence="5">
    <location>
        <begin position="49"/>
        <end position="115"/>
    </location>
</feature>
<dbReference type="CDD" id="cd00067">
    <property type="entry name" value="GAL4"/>
    <property type="match status" value="1"/>
</dbReference>
<evidence type="ECO:0000256" key="4">
    <source>
        <dbReference type="ARBA" id="ARBA00023242"/>
    </source>
</evidence>
<dbReference type="GO" id="GO:0008270">
    <property type="term" value="F:zinc ion binding"/>
    <property type="evidence" value="ECO:0007669"/>
    <property type="project" value="InterPro"/>
</dbReference>
<organism evidence="7 8">
    <name type="scientific">Talaromyces proteolyticus</name>
    <dbReference type="NCBI Taxonomy" id="1131652"/>
    <lineage>
        <taxon>Eukaryota</taxon>
        <taxon>Fungi</taxon>
        <taxon>Dikarya</taxon>
        <taxon>Ascomycota</taxon>
        <taxon>Pezizomycotina</taxon>
        <taxon>Eurotiomycetes</taxon>
        <taxon>Eurotiomycetidae</taxon>
        <taxon>Eurotiales</taxon>
        <taxon>Trichocomaceae</taxon>
        <taxon>Talaromyces</taxon>
        <taxon>Talaromyces sect. Bacilispori</taxon>
    </lineage>
</organism>
<dbReference type="EMBL" id="JAJTJA010000002">
    <property type="protein sequence ID" value="KAH8704061.1"/>
    <property type="molecule type" value="Genomic_DNA"/>
</dbReference>
<dbReference type="Gene3D" id="4.10.240.10">
    <property type="entry name" value="Zn(2)-C6 fungal-type DNA-binding domain"/>
    <property type="match status" value="1"/>
</dbReference>
<keyword evidence="4" id="KW-0539">Nucleus</keyword>
<reference evidence="7" key="1">
    <citation type="submission" date="2021-12" db="EMBL/GenBank/DDBJ databases">
        <title>Convergent genome expansion in fungi linked to evolution of root-endophyte symbiosis.</title>
        <authorList>
            <consortium name="DOE Joint Genome Institute"/>
            <person name="Ke Y.-H."/>
            <person name="Bonito G."/>
            <person name="Liao H.-L."/>
            <person name="Looney B."/>
            <person name="Rojas-Flechas A."/>
            <person name="Nash J."/>
            <person name="Hameed K."/>
            <person name="Schadt C."/>
            <person name="Martin F."/>
            <person name="Crous P.W."/>
            <person name="Miettinen O."/>
            <person name="Magnuson J.K."/>
            <person name="Labbe J."/>
            <person name="Jacobson D."/>
            <person name="Doktycz M.J."/>
            <person name="Veneault-Fourrey C."/>
            <person name="Kuo A."/>
            <person name="Mondo S."/>
            <person name="Calhoun S."/>
            <person name="Riley R."/>
            <person name="Ohm R."/>
            <person name="LaButti K."/>
            <person name="Andreopoulos B."/>
            <person name="Pangilinan J."/>
            <person name="Nolan M."/>
            <person name="Tritt A."/>
            <person name="Clum A."/>
            <person name="Lipzen A."/>
            <person name="Daum C."/>
            <person name="Barry K."/>
            <person name="Grigoriev I.V."/>
            <person name="Vilgalys R."/>
        </authorList>
    </citation>
    <scope>NUCLEOTIDE SEQUENCE</scope>
    <source>
        <strain evidence="7">PMI_201</strain>
    </source>
</reference>
<keyword evidence="2" id="KW-0238">DNA-binding</keyword>
<keyword evidence="8" id="KW-1185">Reference proteome</keyword>
<accession>A0AAD4Q5B4</accession>
<gene>
    <name evidence="7" type="ORF">BGW36DRAFT_404300</name>
</gene>
<dbReference type="SMART" id="SM00066">
    <property type="entry name" value="GAL4"/>
    <property type="match status" value="1"/>
</dbReference>
<dbReference type="InterPro" id="IPR001138">
    <property type="entry name" value="Zn2Cys6_DnaBD"/>
</dbReference>
<dbReference type="PROSITE" id="PS50048">
    <property type="entry name" value="ZN2_CY6_FUNGAL_2"/>
    <property type="match status" value="1"/>
</dbReference>
<dbReference type="SUPFAM" id="SSF57701">
    <property type="entry name" value="Zn2/Cys6 DNA-binding domain"/>
    <property type="match status" value="1"/>
</dbReference>
<evidence type="ECO:0000256" key="1">
    <source>
        <dbReference type="ARBA" id="ARBA00023015"/>
    </source>
</evidence>
<dbReference type="InterPro" id="IPR036864">
    <property type="entry name" value="Zn2-C6_fun-type_DNA-bd_sf"/>
</dbReference>
<comment type="caution">
    <text evidence="7">The sequence shown here is derived from an EMBL/GenBank/DDBJ whole genome shotgun (WGS) entry which is preliminary data.</text>
</comment>
<keyword evidence="1" id="KW-0805">Transcription regulation</keyword>
<evidence type="ECO:0000256" key="5">
    <source>
        <dbReference type="SAM" id="MobiDB-lite"/>
    </source>
</evidence>
<feature type="domain" description="Zn(2)-C6 fungal-type" evidence="6">
    <location>
        <begin position="14"/>
        <end position="47"/>
    </location>
</feature>
<proteinExistence type="predicted"/>
<dbReference type="GO" id="GO:0000981">
    <property type="term" value="F:DNA-binding transcription factor activity, RNA polymerase II-specific"/>
    <property type="evidence" value="ECO:0007669"/>
    <property type="project" value="InterPro"/>
</dbReference>
<evidence type="ECO:0000313" key="8">
    <source>
        <dbReference type="Proteomes" id="UP001201262"/>
    </source>
</evidence>
<name>A0AAD4Q5B4_9EURO</name>